<reference evidence="1" key="2">
    <citation type="submission" date="2018-03" db="EMBL/GenBank/DDBJ databases">
        <title>The Triticum urartu genome reveals the dynamic nature of wheat genome evolution.</title>
        <authorList>
            <person name="Ling H."/>
            <person name="Ma B."/>
            <person name="Shi X."/>
            <person name="Liu H."/>
            <person name="Dong L."/>
            <person name="Sun H."/>
            <person name="Cao Y."/>
            <person name="Gao Q."/>
            <person name="Zheng S."/>
            <person name="Li Y."/>
            <person name="Yu Y."/>
            <person name="Du H."/>
            <person name="Qi M."/>
            <person name="Li Y."/>
            <person name="Yu H."/>
            <person name="Cui Y."/>
            <person name="Wang N."/>
            <person name="Chen C."/>
            <person name="Wu H."/>
            <person name="Zhao Y."/>
            <person name="Zhang J."/>
            <person name="Li Y."/>
            <person name="Zhou W."/>
            <person name="Zhang B."/>
            <person name="Hu W."/>
            <person name="Eijk M."/>
            <person name="Tang J."/>
            <person name="Witsenboer H."/>
            <person name="Zhao S."/>
            <person name="Li Z."/>
            <person name="Zhang A."/>
            <person name="Wang D."/>
            <person name="Liang C."/>
        </authorList>
    </citation>
    <scope>NUCLEOTIDE SEQUENCE [LARGE SCALE GENOMIC DNA]</scope>
    <source>
        <strain evidence="1">cv. G1812</strain>
    </source>
</reference>
<dbReference type="EnsemblPlants" id="TuG1812G0600001094.01.T01">
    <property type="protein sequence ID" value="TuG1812G0600001094.01.T01"/>
    <property type="gene ID" value="TuG1812G0600001094.01"/>
</dbReference>
<protein>
    <recommendedName>
        <fullName evidence="3">DUF4216 domain-containing protein</fullName>
    </recommendedName>
</protein>
<dbReference type="Proteomes" id="UP000015106">
    <property type="component" value="Chromosome 6"/>
</dbReference>
<evidence type="ECO:0008006" key="3">
    <source>
        <dbReference type="Google" id="ProtNLM"/>
    </source>
</evidence>
<proteinExistence type="predicted"/>
<evidence type="ECO:0000313" key="2">
    <source>
        <dbReference type="Proteomes" id="UP000015106"/>
    </source>
</evidence>
<reference evidence="1" key="3">
    <citation type="submission" date="2022-06" db="UniProtKB">
        <authorList>
            <consortium name="EnsemblPlants"/>
        </authorList>
    </citation>
    <scope>IDENTIFICATION</scope>
</reference>
<reference evidence="2" key="1">
    <citation type="journal article" date="2013" name="Nature">
        <title>Draft genome of the wheat A-genome progenitor Triticum urartu.</title>
        <authorList>
            <person name="Ling H.Q."/>
            <person name="Zhao S."/>
            <person name="Liu D."/>
            <person name="Wang J."/>
            <person name="Sun H."/>
            <person name="Zhang C."/>
            <person name="Fan H."/>
            <person name="Li D."/>
            <person name="Dong L."/>
            <person name="Tao Y."/>
            <person name="Gao C."/>
            <person name="Wu H."/>
            <person name="Li Y."/>
            <person name="Cui Y."/>
            <person name="Guo X."/>
            <person name="Zheng S."/>
            <person name="Wang B."/>
            <person name="Yu K."/>
            <person name="Liang Q."/>
            <person name="Yang W."/>
            <person name="Lou X."/>
            <person name="Chen J."/>
            <person name="Feng M."/>
            <person name="Jian J."/>
            <person name="Zhang X."/>
            <person name="Luo G."/>
            <person name="Jiang Y."/>
            <person name="Liu J."/>
            <person name="Wang Z."/>
            <person name="Sha Y."/>
            <person name="Zhang B."/>
            <person name="Wu H."/>
            <person name="Tang D."/>
            <person name="Shen Q."/>
            <person name="Xue P."/>
            <person name="Zou S."/>
            <person name="Wang X."/>
            <person name="Liu X."/>
            <person name="Wang F."/>
            <person name="Yang Y."/>
            <person name="An X."/>
            <person name="Dong Z."/>
            <person name="Zhang K."/>
            <person name="Zhang X."/>
            <person name="Luo M.C."/>
            <person name="Dvorak J."/>
            <person name="Tong Y."/>
            <person name="Wang J."/>
            <person name="Yang H."/>
            <person name="Li Z."/>
            <person name="Wang D."/>
            <person name="Zhang A."/>
            <person name="Wang J."/>
        </authorList>
    </citation>
    <scope>NUCLEOTIDE SEQUENCE</scope>
    <source>
        <strain evidence="2">cv. G1812</strain>
    </source>
</reference>
<dbReference type="AlphaFoldDB" id="A0A8R7QL01"/>
<organism evidence="1 2">
    <name type="scientific">Triticum urartu</name>
    <name type="common">Red wild einkorn</name>
    <name type="synonym">Crithodium urartu</name>
    <dbReference type="NCBI Taxonomy" id="4572"/>
    <lineage>
        <taxon>Eukaryota</taxon>
        <taxon>Viridiplantae</taxon>
        <taxon>Streptophyta</taxon>
        <taxon>Embryophyta</taxon>
        <taxon>Tracheophyta</taxon>
        <taxon>Spermatophyta</taxon>
        <taxon>Magnoliopsida</taxon>
        <taxon>Liliopsida</taxon>
        <taxon>Poales</taxon>
        <taxon>Poaceae</taxon>
        <taxon>BOP clade</taxon>
        <taxon>Pooideae</taxon>
        <taxon>Triticodae</taxon>
        <taxon>Triticeae</taxon>
        <taxon>Triticinae</taxon>
        <taxon>Triticum</taxon>
    </lineage>
</organism>
<dbReference type="Gramene" id="TuG1812G0600001094.01.T01">
    <property type="protein sequence ID" value="TuG1812G0600001094.01.T01"/>
    <property type="gene ID" value="TuG1812G0600001094.01"/>
</dbReference>
<sequence>MPSARTAPSPSAPALLGRPRPFAWSPRMCCSTPAPAGGRRPPRLLCCFAPANPGLLACSAGLCCPGLAVNKQQADWTGVLQSDGPTITEKVRALAAKPNRYGVRYSGYVINNFRFHTMSHESGHVTQNSGVVNIAENGVRYYGRLSDIFKLSYNDYKVVFFNCDWYDVYHKVGIQTDEFGFIL</sequence>
<dbReference type="PANTHER" id="PTHR48258">
    <property type="entry name" value="DUF4218 DOMAIN-CONTAINING PROTEIN-RELATED"/>
    <property type="match status" value="1"/>
</dbReference>
<dbReference type="PANTHER" id="PTHR48258:SF15">
    <property type="entry name" value="OS02G0543900 PROTEIN"/>
    <property type="match status" value="1"/>
</dbReference>
<keyword evidence="2" id="KW-1185">Reference proteome</keyword>
<name>A0A8R7QL01_TRIUA</name>
<accession>A0A8R7QL01</accession>
<evidence type="ECO:0000313" key="1">
    <source>
        <dbReference type="EnsemblPlants" id="TuG1812G0600001094.01.T01"/>
    </source>
</evidence>